<dbReference type="Pfam" id="PF01486">
    <property type="entry name" value="K-box"/>
    <property type="match status" value="1"/>
</dbReference>
<reference evidence="3 4" key="1">
    <citation type="journal article" date="2014" name="Am. J. Bot.">
        <title>Genome assembly and annotation for red clover (Trifolium pratense; Fabaceae).</title>
        <authorList>
            <person name="Istvanek J."/>
            <person name="Jaros M."/>
            <person name="Krenek A."/>
            <person name="Repkova J."/>
        </authorList>
    </citation>
    <scope>NUCLEOTIDE SEQUENCE [LARGE SCALE GENOMIC DNA]</scope>
    <source>
        <strain evidence="4">cv. Tatra</strain>
        <tissue evidence="3">Young leaves</tissue>
    </source>
</reference>
<dbReference type="InterPro" id="IPR002487">
    <property type="entry name" value="TF_Kbox"/>
</dbReference>
<accession>A0A2K3LUZ0</accession>
<organism evidence="3 4">
    <name type="scientific">Trifolium pratense</name>
    <name type="common">Red clover</name>
    <dbReference type="NCBI Taxonomy" id="57577"/>
    <lineage>
        <taxon>Eukaryota</taxon>
        <taxon>Viridiplantae</taxon>
        <taxon>Streptophyta</taxon>
        <taxon>Embryophyta</taxon>
        <taxon>Tracheophyta</taxon>
        <taxon>Spermatophyta</taxon>
        <taxon>Magnoliopsida</taxon>
        <taxon>eudicotyledons</taxon>
        <taxon>Gunneridae</taxon>
        <taxon>Pentapetalae</taxon>
        <taxon>rosids</taxon>
        <taxon>fabids</taxon>
        <taxon>Fabales</taxon>
        <taxon>Fabaceae</taxon>
        <taxon>Papilionoideae</taxon>
        <taxon>50 kb inversion clade</taxon>
        <taxon>NPAAA clade</taxon>
        <taxon>Hologalegina</taxon>
        <taxon>IRL clade</taxon>
        <taxon>Trifolieae</taxon>
        <taxon>Trifolium</taxon>
    </lineage>
</organism>
<feature type="domain" description="K-box" evidence="2">
    <location>
        <begin position="1"/>
        <end position="90"/>
    </location>
</feature>
<dbReference type="GO" id="GO:0005634">
    <property type="term" value="C:nucleus"/>
    <property type="evidence" value="ECO:0007669"/>
    <property type="project" value="InterPro"/>
</dbReference>
<keyword evidence="1" id="KW-0175">Coiled coil</keyword>
<evidence type="ECO:0000256" key="1">
    <source>
        <dbReference type="SAM" id="Coils"/>
    </source>
</evidence>
<name>A0A2K3LUZ0_TRIPR</name>
<reference evidence="3 4" key="2">
    <citation type="journal article" date="2017" name="Front. Plant Sci.">
        <title>Gene Classification and Mining of Molecular Markers Useful in Red Clover (Trifolium pratense) Breeding.</title>
        <authorList>
            <person name="Istvanek J."/>
            <person name="Dluhosova J."/>
            <person name="Dluhos P."/>
            <person name="Patkova L."/>
            <person name="Nedelnik J."/>
            <person name="Repkova J."/>
        </authorList>
    </citation>
    <scope>NUCLEOTIDE SEQUENCE [LARGE SCALE GENOMIC DNA]</scope>
    <source>
        <strain evidence="4">cv. Tatra</strain>
        <tissue evidence="3">Young leaves</tissue>
    </source>
</reference>
<dbReference type="STRING" id="57577.A0A2K3LUZ0"/>
<evidence type="ECO:0000313" key="3">
    <source>
        <dbReference type="EMBL" id="PNX82355.1"/>
    </source>
</evidence>
<proteinExistence type="predicted"/>
<gene>
    <name evidence="3" type="ORF">L195_g038384</name>
</gene>
<feature type="non-terminal residue" evidence="3">
    <location>
        <position position="1"/>
    </location>
</feature>
<dbReference type="Proteomes" id="UP000236291">
    <property type="component" value="Unassembled WGS sequence"/>
</dbReference>
<sequence>ENWVLEHAKLKARMEVLQRNQRNYMGEDLDGLSLKELQNLEQQLDSSLKHIRSRKNQVMYESISELQKKDKALQEHNNLLSKKIKEKEKQLAQEEQQNSMEVNPIETQQLESMIIPAGGLMDGTGA</sequence>
<dbReference type="ExpressionAtlas" id="A0A2K3LUZ0">
    <property type="expression patterns" value="baseline"/>
</dbReference>
<feature type="coiled-coil region" evidence="1">
    <location>
        <begin position="7"/>
        <end position="97"/>
    </location>
</feature>
<evidence type="ECO:0000313" key="4">
    <source>
        <dbReference type="Proteomes" id="UP000236291"/>
    </source>
</evidence>
<dbReference type="GO" id="GO:0003700">
    <property type="term" value="F:DNA-binding transcription factor activity"/>
    <property type="evidence" value="ECO:0007669"/>
    <property type="project" value="InterPro"/>
</dbReference>
<dbReference type="EMBL" id="ASHM01041826">
    <property type="protein sequence ID" value="PNX82355.1"/>
    <property type="molecule type" value="Genomic_DNA"/>
</dbReference>
<dbReference type="PROSITE" id="PS51297">
    <property type="entry name" value="K_BOX"/>
    <property type="match status" value="1"/>
</dbReference>
<comment type="caution">
    <text evidence="3">The sequence shown here is derived from an EMBL/GenBank/DDBJ whole genome shotgun (WGS) entry which is preliminary data.</text>
</comment>
<protein>
    <submittedName>
        <fullName evidence="3">Agamous-like mads-box protein agl8-like</fullName>
    </submittedName>
</protein>
<evidence type="ECO:0000259" key="2">
    <source>
        <dbReference type="PROSITE" id="PS51297"/>
    </source>
</evidence>
<dbReference type="AlphaFoldDB" id="A0A2K3LUZ0"/>